<accession>A0AAD8AY31</accession>
<dbReference type="AlphaFoldDB" id="A0AAD8AY31"/>
<dbReference type="Proteomes" id="UP001233172">
    <property type="component" value="Unassembled WGS sequence"/>
</dbReference>
<evidence type="ECO:0000313" key="2">
    <source>
        <dbReference type="EMBL" id="KAK0044502.1"/>
    </source>
</evidence>
<proteinExistence type="predicted"/>
<reference evidence="2" key="1">
    <citation type="journal article" date="2023" name="PLoS Negl. Trop. Dis.">
        <title>A genome sequence for Biomphalaria pfeifferi, the major vector snail for the human-infecting parasite Schistosoma mansoni.</title>
        <authorList>
            <person name="Bu L."/>
            <person name="Lu L."/>
            <person name="Laidemitt M.R."/>
            <person name="Zhang S.M."/>
            <person name="Mutuku M."/>
            <person name="Mkoji G."/>
            <person name="Steinauer M."/>
            <person name="Loker E.S."/>
        </authorList>
    </citation>
    <scope>NUCLEOTIDE SEQUENCE</scope>
    <source>
        <strain evidence="2">KasaAsao</strain>
    </source>
</reference>
<keyword evidence="3" id="KW-1185">Reference proteome</keyword>
<sequence length="92" mass="9966">MLLVTNVENQSTDNATSVTPWWSMDYSPTQSTASGILSTPTNGFSDFVSSHSMAVLISIVTAAAIVVLLCCYLAYTRQPRTNRNEWAVAHGP</sequence>
<reference evidence="2" key="2">
    <citation type="submission" date="2023-04" db="EMBL/GenBank/DDBJ databases">
        <authorList>
            <person name="Bu L."/>
            <person name="Lu L."/>
            <person name="Laidemitt M.R."/>
            <person name="Zhang S.M."/>
            <person name="Mutuku M."/>
            <person name="Mkoji G."/>
            <person name="Steinauer M."/>
            <person name="Loker E.S."/>
        </authorList>
    </citation>
    <scope>NUCLEOTIDE SEQUENCE</scope>
    <source>
        <strain evidence="2">KasaAsao</strain>
        <tissue evidence="2">Whole Snail</tissue>
    </source>
</reference>
<protein>
    <submittedName>
        <fullName evidence="2">Uncharacterized protein</fullName>
    </submittedName>
</protein>
<feature type="transmembrane region" description="Helical" evidence="1">
    <location>
        <begin position="53"/>
        <end position="75"/>
    </location>
</feature>
<evidence type="ECO:0000256" key="1">
    <source>
        <dbReference type="SAM" id="Phobius"/>
    </source>
</evidence>
<keyword evidence="1" id="KW-0812">Transmembrane</keyword>
<keyword evidence="1" id="KW-0472">Membrane</keyword>
<dbReference type="EMBL" id="JASAOG010000197">
    <property type="protein sequence ID" value="KAK0044502.1"/>
    <property type="molecule type" value="Genomic_DNA"/>
</dbReference>
<name>A0AAD8AY31_BIOPF</name>
<comment type="caution">
    <text evidence="2">The sequence shown here is derived from an EMBL/GenBank/DDBJ whole genome shotgun (WGS) entry which is preliminary data.</text>
</comment>
<gene>
    <name evidence="2" type="ORF">Bpfe_026093</name>
</gene>
<evidence type="ECO:0000313" key="3">
    <source>
        <dbReference type="Proteomes" id="UP001233172"/>
    </source>
</evidence>
<organism evidence="2 3">
    <name type="scientific">Biomphalaria pfeifferi</name>
    <name type="common">Bloodfluke planorb</name>
    <name type="synonym">Freshwater snail</name>
    <dbReference type="NCBI Taxonomy" id="112525"/>
    <lineage>
        <taxon>Eukaryota</taxon>
        <taxon>Metazoa</taxon>
        <taxon>Spiralia</taxon>
        <taxon>Lophotrochozoa</taxon>
        <taxon>Mollusca</taxon>
        <taxon>Gastropoda</taxon>
        <taxon>Heterobranchia</taxon>
        <taxon>Euthyneura</taxon>
        <taxon>Panpulmonata</taxon>
        <taxon>Hygrophila</taxon>
        <taxon>Lymnaeoidea</taxon>
        <taxon>Planorbidae</taxon>
        <taxon>Biomphalaria</taxon>
    </lineage>
</organism>
<keyword evidence="1" id="KW-1133">Transmembrane helix</keyword>